<feature type="region of interest" description="Disordered" evidence="1">
    <location>
        <begin position="1"/>
        <end position="40"/>
    </location>
</feature>
<evidence type="ECO:0000313" key="3">
    <source>
        <dbReference type="Proteomes" id="UP000009183"/>
    </source>
</evidence>
<organism evidence="2 3">
    <name type="scientific">Vitis vinifera</name>
    <name type="common">Grape</name>
    <dbReference type="NCBI Taxonomy" id="29760"/>
    <lineage>
        <taxon>Eukaryota</taxon>
        <taxon>Viridiplantae</taxon>
        <taxon>Streptophyta</taxon>
        <taxon>Embryophyta</taxon>
        <taxon>Tracheophyta</taxon>
        <taxon>Spermatophyta</taxon>
        <taxon>Magnoliopsida</taxon>
        <taxon>eudicotyledons</taxon>
        <taxon>Gunneridae</taxon>
        <taxon>Pentapetalae</taxon>
        <taxon>rosids</taxon>
        <taxon>Vitales</taxon>
        <taxon>Vitaceae</taxon>
        <taxon>Viteae</taxon>
        <taxon>Vitis</taxon>
    </lineage>
</organism>
<gene>
    <name evidence="2" type="ordered locus">VIT_06s0004g01150</name>
</gene>
<accession>D7SLE2</accession>
<proteinExistence type="predicted"/>
<protein>
    <submittedName>
        <fullName evidence="2">Uncharacterized protein</fullName>
    </submittedName>
</protein>
<name>D7SLE2_VITVI</name>
<dbReference type="Proteomes" id="UP000009183">
    <property type="component" value="Chromosome 6"/>
</dbReference>
<dbReference type="PaxDb" id="29760-VIT_06s0004g01150.t01"/>
<evidence type="ECO:0000256" key="1">
    <source>
        <dbReference type="SAM" id="MobiDB-lite"/>
    </source>
</evidence>
<dbReference type="EMBL" id="FN594951">
    <property type="protein sequence ID" value="CBI16470.3"/>
    <property type="molecule type" value="Genomic_DNA"/>
</dbReference>
<sequence>MKGLGKGKYFLTNSGKSEKEMEMRGIDPRTSRMLSERSTI</sequence>
<evidence type="ECO:0000313" key="2">
    <source>
        <dbReference type="EMBL" id="CBI16470.3"/>
    </source>
</evidence>
<dbReference type="HOGENOM" id="CLU_3300428_0_0_1"/>
<reference evidence="3" key="1">
    <citation type="journal article" date="2007" name="Nature">
        <title>The grapevine genome sequence suggests ancestral hexaploidization in major angiosperm phyla.</title>
        <authorList>
            <consortium name="The French-Italian Public Consortium for Grapevine Genome Characterization."/>
            <person name="Jaillon O."/>
            <person name="Aury J.-M."/>
            <person name="Noel B."/>
            <person name="Policriti A."/>
            <person name="Clepet C."/>
            <person name="Casagrande A."/>
            <person name="Choisne N."/>
            <person name="Aubourg S."/>
            <person name="Vitulo N."/>
            <person name="Jubin C."/>
            <person name="Vezzi A."/>
            <person name="Legeai F."/>
            <person name="Hugueney P."/>
            <person name="Dasilva C."/>
            <person name="Horner D."/>
            <person name="Mica E."/>
            <person name="Jublot D."/>
            <person name="Poulain J."/>
            <person name="Bruyere C."/>
            <person name="Billault A."/>
            <person name="Segurens B."/>
            <person name="Gouyvenoux M."/>
            <person name="Ugarte E."/>
            <person name="Cattonaro F."/>
            <person name="Anthouard V."/>
            <person name="Vico V."/>
            <person name="Del Fabbro C."/>
            <person name="Alaux M."/>
            <person name="Di Gaspero G."/>
            <person name="Dumas V."/>
            <person name="Felice N."/>
            <person name="Paillard S."/>
            <person name="Juman I."/>
            <person name="Moroldo M."/>
            <person name="Scalabrin S."/>
            <person name="Canaguier A."/>
            <person name="Le Clainche I."/>
            <person name="Malacrida G."/>
            <person name="Durand E."/>
            <person name="Pesole G."/>
            <person name="Laucou V."/>
            <person name="Chatelet P."/>
            <person name="Merdinoglu D."/>
            <person name="Delledonne M."/>
            <person name="Pezzotti M."/>
            <person name="Lecharny A."/>
            <person name="Scarpelli C."/>
            <person name="Artiguenave F."/>
            <person name="Pe M.E."/>
            <person name="Valle G."/>
            <person name="Morgante M."/>
            <person name="Caboche M."/>
            <person name="Adam-Blondon A.-F."/>
            <person name="Weissenbach J."/>
            <person name="Quetier F."/>
            <person name="Wincker P."/>
        </authorList>
    </citation>
    <scope>NUCLEOTIDE SEQUENCE [LARGE SCALE GENOMIC DNA]</scope>
    <source>
        <strain evidence="3">cv. Pinot noir / PN40024</strain>
    </source>
</reference>
<keyword evidence="3" id="KW-1185">Reference proteome</keyword>
<feature type="compositionally biased region" description="Basic and acidic residues" evidence="1">
    <location>
        <begin position="16"/>
        <end position="30"/>
    </location>
</feature>
<dbReference type="InParanoid" id="D7SLE2"/>
<dbReference type="AlphaFoldDB" id="D7SLE2"/>